<dbReference type="KEGG" id="alim:106531636"/>
<proteinExistence type="predicted"/>
<dbReference type="RefSeq" id="XP_013882992.1">
    <property type="nucleotide sequence ID" value="XM_014027538.1"/>
</dbReference>
<dbReference type="CTD" id="339977"/>
<dbReference type="GeneID" id="106531636"/>
<keyword evidence="2" id="KW-1133">Transmembrane helix</keyword>
<sequence length="322" mass="36211">MKAERKNLTQSDLTLAVCLSVFITFLFAFVLGVLLRPYIDVLWKRVTTKKSTSAANTVSTVEQGQYVNEAFSSAEEPEDRGSYRERRVTFSTEENNVQYFDTVVRGDSISSDAVFEDEVVVSELHNQTNTESGSEHLLQRGLGDKQSDDSHSGDSNECRIRNKEFEHIPEPDELGERKSRSSSSDSSLLGKLSEEEQITKRKPTKSKSPQLVEDSLQQRLNLSSKIEDTQISMEGKIKIPKRSSRSVDFSLNTSITNPLDSDDLHDNEELFDFSDSAQSPTTGSSNVFDSFNNPKQSRTPSSVNQKKRNNVSLLTFLCHYRA</sequence>
<keyword evidence="3" id="KW-1185">Reference proteome</keyword>
<dbReference type="STRING" id="52670.A0A2I4CSM6"/>
<gene>
    <name evidence="4" type="primary">lrrc66</name>
</gene>
<evidence type="ECO:0000256" key="2">
    <source>
        <dbReference type="SAM" id="Phobius"/>
    </source>
</evidence>
<reference evidence="4" key="1">
    <citation type="submission" date="2025-08" db="UniProtKB">
        <authorList>
            <consortium name="RefSeq"/>
        </authorList>
    </citation>
    <scope>IDENTIFICATION</scope>
</reference>
<keyword evidence="2" id="KW-0812">Transmembrane</keyword>
<evidence type="ECO:0000313" key="3">
    <source>
        <dbReference type="Proteomes" id="UP000192220"/>
    </source>
</evidence>
<feature type="compositionally biased region" description="Low complexity" evidence="1">
    <location>
        <begin position="181"/>
        <end position="191"/>
    </location>
</feature>
<evidence type="ECO:0000313" key="4">
    <source>
        <dbReference type="RefSeq" id="XP_013882992.1"/>
    </source>
</evidence>
<feature type="region of interest" description="Disordered" evidence="1">
    <location>
        <begin position="126"/>
        <end position="212"/>
    </location>
</feature>
<keyword evidence="2" id="KW-0472">Membrane</keyword>
<protein>
    <submittedName>
        <fullName evidence="4">Uncharacterized protein lrrc66</fullName>
    </submittedName>
</protein>
<feature type="compositionally biased region" description="Polar residues" evidence="1">
    <location>
        <begin position="275"/>
        <end position="304"/>
    </location>
</feature>
<evidence type="ECO:0000256" key="1">
    <source>
        <dbReference type="SAM" id="MobiDB-lite"/>
    </source>
</evidence>
<dbReference type="InParanoid" id="A0A2I4CSM6"/>
<name>A0A2I4CSM6_AUSLI</name>
<dbReference type="OrthoDB" id="8445060at2759"/>
<organism evidence="3 4">
    <name type="scientific">Austrofundulus limnaeus</name>
    <name type="common">Annual killifish</name>
    <dbReference type="NCBI Taxonomy" id="52670"/>
    <lineage>
        <taxon>Eukaryota</taxon>
        <taxon>Metazoa</taxon>
        <taxon>Chordata</taxon>
        <taxon>Craniata</taxon>
        <taxon>Vertebrata</taxon>
        <taxon>Euteleostomi</taxon>
        <taxon>Actinopterygii</taxon>
        <taxon>Neopterygii</taxon>
        <taxon>Teleostei</taxon>
        <taxon>Neoteleostei</taxon>
        <taxon>Acanthomorphata</taxon>
        <taxon>Ovalentaria</taxon>
        <taxon>Atherinomorphae</taxon>
        <taxon>Cyprinodontiformes</taxon>
        <taxon>Rivulidae</taxon>
        <taxon>Austrofundulus</taxon>
    </lineage>
</organism>
<dbReference type="AlphaFoldDB" id="A0A2I4CSM6"/>
<feature type="region of interest" description="Disordered" evidence="1">
    <location>
        <begin position="273"/>
        <end position="306"/>
    </location>
</feature>
<accession>A0A2I4CSM6</accession>
<feature type="transmembrane region" description="Helical" evidence="2">
    <location>
        <begin position="13"/>
        <end position="35"/>
    </location>
</feature>
<feature type="compositionally biased region" description="Basic and acidic residues" evidence="1">
    <location>
        <begin position="133"/>
        <end position="179"/>
    </location>
</feature>
<dbReference type="Proteomes" id="UP000192220">
    <property type="component" value="Unplaced"/>
</dbReference>